<proteinExistence type="predicted"/>
<dbReference type="RefSeq" id="WP_110785084.1">
    <property type="nucleotide sequence ID" value="NZ_QKQS01000008.1"/>
</dbReference>
<evidence type="ECO:0000256" key="1">
    <source>
        <dbReference type="SAM" id="MobiDB-lite"/>
    </source>
</evidence>
<accession>A0A323ULK9</accession>
<comment type="caution">
    <text evidence="2">The sequence shown here is derived from an EMBL/GenBank/DDBJ whole genome shotgun (WGS) entry which is preliminary data.</text>
</comment>
<evidence type="ECO:0000313" key="2">
    <source>
        <dbReference type="EMBL" id="PZA13003.1"/>
    </source>
</evidence>
<name>A0A323ULK9_RHOPL</name>
<reference evidence="2 3" key="1">
    <citation type="submission" date="2018-06" db="EMBL/GenBank/DDBJ databases">
        <title>Draft Whole-Genome Sequence of the purple photosynthetic bacterium Rhodospeudomonas palustris XCP.</title>
        <authorList>
            <person name="Rayyan A."/>
            <person name="Meyer T.E."/>
            <person name="Kyndt J.A."/>
        </authorList>
    </citation>
    <scope>NUCLEOTIDE SEQUENCE [LARGE SCALE GENOMIC DNA]</scope>
    <source>
        <strain evidence="2 3">XCP</strain>
    </source>
</reference>
<dbReference type="AlphaFoldDB" id="A0A323ULK9"/>
<feature type="region of interest" description="Disordered" evidence="1">
    <location>
        <begin position="165"/>
        <end position="186"/>
    </location>
</feature>
<dbReference type="Proteomes" id="UP000248134">
    <property type="component" value="Unassembled WGS sequence"/>
</dbReference>
<gene>
    <name evidence="2" type="ORF">DNX69_05905</name>
</gene>
<protein>
    <submittedName>
        <fullName evidence="2">Uncharacterized protein</fullName>
    </submittedName>
</protein>
<evidence type="ECO:0000313" key="3">
    <source>
        <dbReference type="Proteomes" id="UP000248134"/>
    </source>
</evidence>
<sequence length="186" mass="19559">MPPAALHPGLSAGSQPSLRPLPAEIAVLSPCAETRTAFARAWPGAGRLHISDLASFAAQACDRSLDSSLLRAILIVLPDQADPCREAVEAITAFAGSRRMAFAVLSAREPRGAPSELITNLPPTTLRRLNRLYAQRAGRAARAILMQFALAAGLSIAAMETSSDSAVADTEQPPSILPELIEDAAR</sequence>
<dbReference type="OrthoDB" id="8141098at2"/>
<dbReference type="EMBL" id="QKQS01000008">
    <property type="protein sequence ID" value="PZA13003.1"/>
    <property type="molecule type" value="Genomic_DNA"/>
</dbReference>
<organism evidence="2 3">
    <name type="scientific">Rhodopseudomonas palustris</name>
    <dbReference type="NCBI Taxonomy" id="1076"/>
    <lineage>
        <taxon>Bacteria</taxon>
        <taxon>Pseudomonadati</taxon>
        <taxon>Pseudomonadota</taxon>
        <taxon>Alphaproteobacteria</taxon>
        <taxon>Hyphomicrobiales</taxon>
        <taxon>Nitrobacteraceae</taxon>
        <taxon>Rhodopseudomonas</taxon>
    </lineage>
</organism>